<feature type="transmembrane region" description="Helical" evidence="8">
    <location>
        <begin position="528"/>
        <end position="548"/>
    </location>
</feature>
<accession>A0A7G9RMN4</accession>
<dbReference type="GO" id="GO:0008324">
    <property type="term" value="F:monoatomic cation transmembrane transporter activity"/>
    <property type="evidence" value="ECO:0007669"/>
    <property type="project" value="InterPro"/>
</dbReference>
<evidence type="ECO:0000256" key="4">
    <source>
        <dbReference type="ARBA" id="ARBA00022475"/>
    </source>
</evidence>
<evidence type="ECO:0000256" key="6">
    <source>
        <dbReference type="ARBA" id="ARBA00022989"/>
    </source>
</evidence>
<dbReference type="InterPro" id="IPR004763">
    <property type="entry name" value="CusA-like"/>
</dbReference>
<proteinExistence type="inferred from homology"/>
<gene>
    <name evidence="9" type="ORF">H9K76_20555</name>
</gene>
<feature type="transmembrane region" description="Helical" evidence="8">
    <location>
        <begin position="386"/>
        <end position="405"/>
    </location>
</feature>
<feature type="transmembrane region" description="Helical" evidence="8">
    <location>
        <begin position="470"/>
        <end position="493"/>
    </location>
</feature>
<evidence type="ECO:0000313" key="10">
    <source>
        <dbReference type="Proteomes" id="UP000515811"/>
    </source>
</evidence>
<dbReference type="Gene3D" id="1.20.1640.10">
    <property type="entry name" value="Multidrug efflux transporter AcrB transmembrane domain"/>
    <property type="match status" value="2"/>
</dbReference>
<evidence type="ECO:0000256" key="7">
    <source>
        <dbReference type="ARBA" id="ARBA00023136"/>
    </source>
</evidence>
<feature type="transmembrane region" description="Helical" evidence="8">
    <location>
        <begin position="334"/>
        <end position="353"/>
    </location>
</feature>
<keyword evidence="5 8" id="KW-0812">Transmembrane</keyword>
<keyword evidence="4" id="KW-1003">Cell membrane</keyword>
<dbReference type="AlphaFoldDB" id="A0A7G9RMN4"/>
<organism evidence="9 10">
    <name type="scientific">Diaphorobacter ruginosibacter</name>
    <dbReference type="NCBI Taxonomy" id="1715720"/>
    <lineage>
        <taxon>Bacteria</taxon>
        <taxon>Pseudomonadati</taxon>
        <taxon>Pseudomonadota</taxon>
        <taxon>Betaproteobacteria</taxon>
        <taxon>Burkholderiales</taxon>
        <taxon>Comamonadaceae</taxon>
        <taxon>Diaphorobacter</taxon>
    </lineage>
</organism>
<feature type="transmembrane region" description="Helical" evidence="8">
    <location>
        <begin position="360"/>
        <end position="380"/>
    </location>
</feature>
<dbReference type="GO" id="GO:0042910">
    <property type="term" value="F:xenobiotic transmembrane transporter activity"/>
    <property type="evidence" value="ECO:0007669"/>
    <property type="project" value="TreeGrafter"/>
</dbReference>
<keyword evidence="3" id="KW-0813">Transport</keyword>
<dbReference type="InterPro" id="IPR027463">
    <property type="entry name" value="AcrB_DN_DC_subdom"/>
</dbReference>
<sequence>MLRSFISFVVHRRLLALCATALVAIYGVWSYLHTAIEAYPDVTNVQVGVIAQAPGLAPEEVERQITQPLERELNGTPGLVSLRSESYFGLSMINLVFNDDAVSFNARAEVSQRLPQADLPPGVTPEMAPDYTPLGKIFYYRLSSDRHTLAQLRTEQEWHIVRVLKQVQGVADVVSIGGFVKEFHVEVDPEKLYALGLSLDDVSEALSKSNRNVGGGLMRRGEQSLIVRGIGLLHSPQEINEVVVAMRGGAPVTIGDVARVVQSHTPRQGSVGQDEHDDVVQGIVLLKRGENPSVVLDDIHAKVEALNNGGLPEGMHMTTNYDRSDLVGHTLATVQHNLLFGATLIVAVLWLFLRSVRGSLIVATVIPLSLLVAFIGLHLLGMPANLISMGAIDFGIMVDGAVVLAENIIRNARLRKPQTANDMRHIIIDSAVAVAKPTLFAMAIVIAALIPVFSLQSIEGRIFRPLAMTYSFALLGALVFAMGLVPALCALFLKPRHVMVEEPRIFDRMHHGYQHWIGKVLGLARSRAIVLLVSVGVLVAAGVSARFLGTEFLPELDEGDAYVLVQMPASISLEKGQEILRDVRFRLKAFPEVISVTTEQGRPESGTDNETLNLAKSLVRLKPHGEWRKGLTKPELIEQMRASLGEIPGVAFNFAQPIRDSVEESTSGARGQVVLKMFGPDIPTLRKLLQQTVGLVKDIDGVVDLDLYRDAPAPQLHVEFDRAALARQGIAMETAQKTLEVALAGNVSTTLWEGEYPVPVRVRLPYVDRMDEERIRNIAIPLPDGGSVPLHSVGTVGIKIGNSSIFREGNARYMALKFNVEGRDIGSVVKDTLATFNQNVKLPEGYQAFWGGEWENQQRAAARLKVVVPLSLLIVFALLFGALGHARSAGVILLCAPFAMVGGIVALHLAHIELSISAAIGFIALLGQVALAGLLVVSAVEELRRQGMPLMQALVEGTAERMRSILLVALLALLGLLPMALSTGVGSETQRPFASVIVGGMVILPLVALVLLPVLYALLGPKNMLTQEQIDEGDESTQND</sequence>
<feature type="transmembrane region" description="Helical" evidence="8">
    <location>
        <begin position="891"/>
        <end position="910"/>
    </location>
</feature>
<evidence type="ECO:0000256" key="1">
    <source>
        <dbReference type="ARBA" id="ARBA00004651"/>
    </source>
</evidence>
<dbReference type="KEGG" id="drg:H9K76_20555"/>
<evidence type="ECO:0000313" key="9">
    <source>
        <dbReference type="EMBL" id="QNN56859.1"/>
    </source>
</evidence>
<name>A0A7G9RMN4_9BURK</name>
<dbReference type="SUPFAM" id="SSF82693">
    <property type="entry name" value="Multidrug efflux transporter AcrB pore domain, PN1, PN2, PC1 and PC2 subdomains"/>
    <property type="match status" value="3"/>
</dbReference>
<dbReference type="Gene3D" id="3.30.2090.10">
    <property type="entry name" value="Multidrug efflux transporter AcrB TolC docking domain, DN and DC subdomains"/>
    <property type="match status" value="2"/>
</dbReference>
<protein>
    <submittedName>
        <fullName evidence="9">Efflux RND transporter permease subunit</fullName>
    </submittedName>
</protein>
<dbReference type="Pfam" id="PF00873">
    <property type="entry name" value="ACR_tran"/>
    <property type="match status" value="1"/>
</dbReference>
<dbReference type="SUPFAM" id="SSF82866">
    <property type="entry name" value="Multidrug efflux transporter AcrB transmembrane domain"/>
    <property type="match status" value="2"/>
</dbReference>
<dbReference type="PANTHER" id="PTHR32063:SF12">
    <property type="entry name" value="CATION EFFLUX SYSTEM PROTEIN"/>
    <property type="match status" value="1"/>
</dbReference>
<evidence type="ECO:0000256" key="5">
    <source>
        <dbReference type="ARBA" id="ARBA00022692"/>
    </source>
</evidence>
<evidence type="ECO:0000256" key="2">
    <source>
        <dbReference type="ARBA" id="ARBA00010942"/>
    </source>
</evidence>
<comment type="subcellular location">
    <subcellularLocation>
        <location evidence="1">Cell membrane</location>
        <topology evidence="1">Multi-pass membrane protein</topology>
    </subcellularLocation>
</comment>
<dbReference type="Gene3D" id="3.30.70.1320">
    <property type="entry name" value="Multidrug efflux transporter AcrB pore domain like"/>
    <property type="match status" value="1"/>
</dbReference>
<keyword evidence="7 8" id="KW-0472">Membrane</keyword>
<dbReference type="RefSeq" id="WP_187597125.1">
    <property type="nucleotide sequence ID" value="NZ_CP060714.1"/>
</dbReference>
<feature type="transmembrane region" description="Helical" evidence="8">
    <location>
        <begin position="961"/>
        <end position="981"/>
    </location>
</feature>
<feature type="transmembrane region" description="Helical" evidence="8">
    <location>
        <begin position="916"/>
        <end position="940"/>
    </location>
</feature>
<dbReference type="Gene3D" id="3.30.70.1430">
    <property type="entry name" value="Multidrug efflux transporter AcrB pore domain"/>
    <property type="match status" value="2"/>
</dbReference>
<dbReference type="NCBIfam" id="TIGR00914">
    <property type="entry name" value="2A0601"/>
    <property type="match status" value="1"/>
</dbReference>
<comment type="similarity">
    <text evidence="2">Belongs to the resistance-nodulation-cell division (RND) (TC 2.A.6) family.</text>
</comment>
<dbReference type="InterPro" id="IPR001036">
    <property type="entry name" value="Acrflvin-R"/>
</dbReference>
<feature type="transmembrane region" description="Helical" evidence="8">
    <location>
        <begin position="426"/>
        <end position="450"/>
    </location>
</feature>
<reference evidence="9 10" key="1">
    <citation type="submission" date="2020-08" db="EMBL/GenBank/DDBJ databases">
        <title>Genome sequence of Diaphorobacter ruginosibacter DSM 27467T.</title>
        <authorList>
            <person name="Hyun D.-W."/>
            <person name="Bae J.-W."/>
        </authorList>
    </citation>
    <scope>NUCLEOTIDE SEQUENCE [LARGE SCALE GENOMIC DNA]</scope>
    <source>
        <strain evidence="9 10">DSM 27467</strain>
    </source>
</reference>
<dbReference type="Gene3D" id="3.30.70.1440">
    <property type="entry name" value="Multidrug efflux transporter AcrB pore domain"/>
    <property type="match status" value="1"/>
</dbReference>
<dbReference type="PRINTS" id="PR00702">
    <property type="entry name" value="ACRIFLAVINRP"/>
</dbReference>
<dbReference type="Proteomes" id="UP000515811">
    <property type="component" value="Chromosome"/>
</dbReference>
<evidence type="ECO:0000256" key="3">
    <source>
        <dbReference type="ARBA" id="ARBA00022448"/>
    </source>
</evidence>
<keyword evidence="10" id="KW-1185">Reference proteome</keyword>
<dbReference type="GO" id="GO:0005886">
    <property type="term" value="C:plasma membrane"/>
    <property type="evidence" value="ECO:0007669"/>
    <property type="project" value="UniProtKB-SubCell"/>
</dbReference>
<evidence type="ECO:0000256" key="8">
    <source>
        <dbReference type="SAM" id="Phobius"/>
    </source>
</evidence>
<feature type="transmembrane region" description="Helical" evidence="8">
    <location>
        <begin position="866"/>
        <end position="884"/>
    </location>
</feature>
<keyword evidence="6 8" id="KW-1133">Transmembrane helix</keyword>
<dbReference type="SUPFAM" id="SSF82714">
    <property type="entry name" value="Multidrug efflux transporter AcrB TolC docking domain, DN and DC subdomains"/>
    <property type="match status" value="2"/>
</dbReference>
<dbReference type="EMBL" id="CP060714">
    <property type="protein sequence ID" value="QNN56859.1"/>
    <property type="molecule type" value="Genomic_DNA"/>
</dbReference>
<feature type="transmembrane region" description="Helical" evidence="8">
    <location>
        <begin position="993"/>
        <end position="1019"/>
    </location>
</feature>
<dbReference type="PANTHER" id="PTHR32063">
    <property type="match status" value="1"/>
</dbReference>